<sequence>MKRCFIGVMALFAGILCISQATKAAPAEHWASEQISYLAEQGIWTNEFTPDDPMTRAEAAQVLSHYVDAPADQDAFSFKDVQADNPYYDAIIAMGRLSIINGYPDGTFRPQETLTRAQASVLLNKVLRGSLSYEQEAAQYDDTVNHWAKDAIATLSESRIVGHAFGQGFSPNEQVTKAEFAIMLARVLNPSFRVAEHGSTVGNLENSGRITRQGDWIYYSPIINSVISADQSILERKHLKDGTIEHLGNIVGTDINVVDNKLYLIATTSEQPLDMSNRLYRMNVDGSDKAVYTNFKGTPSELTVVGDWLYFVEHTEQNGYLRRMKSDGSKLQTLATNVSEYVLSDPYIFYESDDAFFQIRMDGSDPTPLFTSELHLKGLAHDKFIMTNDEQVHEVALDGSSTLIFEVNKPEARWVHTVNFDDGMYYVVDWFGDLTMYRTRLFKVNVGKDPELVENVGVYDLYLFDHALYYGAKGGDGNQLLMKWNGSSSEPISKVHIYDWDNRK</sequence>
<evidence type="ECO:0000256" key="2">
    <source>
        <dbReference type="SAM" id="SignalP"/>
    </source>
</evidence>
<gene>
    <name evidence="4" type="ORF">EV213_105222</name>
</gene>
<protein>
    <submittedName>
        <fullName evidence="4">S-layer family protein</fullName>
    </submittedName>
</protein>
<keyword evidence="5" id="KW-1185">Reference proteome</keyword>
<dbReference type="RefSeq" id="WP_166639218.1">
    <property type="nucleotide sequence ID" value="NZ_SNYJ01000005.1"/>
</dbReference>
<dbReference type="InterPro" id="IPR001119">
    <property type="entry name" value="SLH_dom"/>
</dbReference>
<evidence type="ECO:0000256" key="1">
    <source>
        <dbReference type="ARBA" id="ARBA00022729"/>
    </source>
</evidence>
<feature type="domain" description="SLH" evidence="3">
    <location>
        <begin position="138"/>
        <end position="198"/>
    </location>
</feature>
<organism evidence="4 5">
    <name type="scientific">Aureibacillus halotolerans</name>
    <dbReference type="NCBI Taxonomy" id="1508390"/>
    <lineage>
        <taxon>Bacteria</taxon>
        <taxon>Bacillati</taxon>
        <taxon>Bacillota</taxon>
        <taxon>Bacilli</taxon>
        <taxon>Bacillales</taxon>
        <taxon>Bacillaceae</taxon>
        <taxon>Aureibacillus</taxon>
    </lineage>
</organism>
<feature type="signal peptide" evidence="2">
    <location>
        <begin position="1"/>
        <end position="24"/>
    </location>
</feature>
<proteinExistence type="predicted"/>
<dbReference type="Pfam" id="PF00395">
    <property type="entry name" value="SLH"/>
    <property type="match status" value="3"/>
</dbReference>
<dbReference type="Pfam" id="PF16472">
    <property type="entry name" value="DUF5050"/>
    <property type="match status" value="1"/>
</dbReference>
<feature type="domain" description="SLH" evidence="3">
    <location>
        <begin position="74"/>
        <end position="137"/>
    </location>
</feature>
<dbReference type="InterPro" id="IPR032485">
    <property type="entry name" value="LRP1-like_beta_prop"/>
</dbReference>
<feature type="chain" id="PRO_5020335098" evidence="2">
    <location>
        <begin position="25"/>
        <end position="504"/>
    </location>
</feature>
<comment type="caution">
    <text evidence="4">The sequence shown here is derived from an EMBL/GenBank/DDBJ whole genome shotgun (WGS) entry which is preliminary data.</text>
</comment>
<dbReference type="InterPro" id="IPR051465">
    <property type="entry name" value="Cell_Envelope_Struct_Comp"/>
</dbReference>
<dbReference type="AlphaFoldDB" id="A0A4R6U566"/>
<evidence type="ECO:0000313" key="4">
    <source>
        <dbReference type="EMBL" id="TDQ40876.1"/>
    </source>
</evidence>
<dbReference type="EMBL" id="SNYJ01000005">
    <property type="protein sequence ID" value="TDQ40876.1"/>
    <property type="molecule type" value="Genomic_DNA"/>
</dbReference>
<name>A0A4R6U566_9BACI</name>
<dbReference type="InterPro" id="IPR011042">
    <property type="entry name" value="6-blade_b-propeller_TolB-like"/>
</dbReference>
<dbReference type="PANTHER" id="PTHR43308">
    <property type="entry name" value="OUTER MEMBRANE PROTEIN ALPHA-RELATED"/>
    <property type="match status" value="1"/>
</dbReference>
<keyword evidence="1 2" id="KW-0732">Signal</keyword>
<dbReference type="PROSITE" id="PS51272">
    <property type="entry name" value="SLH"/>
    <property type="match status" value="2"/>
</dbReference>
<accession>A0A4R6U566</accession>
<reference evidence="4 5" key="1">
    <citation type="submission" date="2019-03" db="EMBL/GenBank/DDBJ databases">
        <title>Genomic Encyclopedia of Type Strains, Phase IV (KMG-IV): sequencing the most valuable type-strain genomes for metagenomic binning, comparative biology and taxonomic classification.</title>
        <authorList>
            <person name="Goeker M."/>
        </authorList>
    </citation>
    <scope>NUCLEOTIDE SEQUENCE [LARGE SCALE GENOMIC DNA]</scope>
    <source>
        <strain evidence="4 5">DSM 28697</strain>
    </source>
</reference>
<dbReference type="SUPFAM" id="SSF63825">
    <property type="entry name" value="YWTD domain"/>
    <property type="match status" value="1"/>
</dbReference>
<dbReference type="Gene3D" id="2.120.10.30">
    <property type="entry name" value="TolB, C-terminal domain"/>
    <property type="match status" value="1"/>
</dbReference>
<dbReference type="Proteomes" id="UP000295632">
    <property type="component" value="Unassembled WGS sequence"/>
</dbReference>
<evidence type="ECO:0000259" key="3">
    <source>
        <dbReference type="PROSITE" id="PS51272"/>
    </source>
</evidence>
<evidence type="ECO:0000313" key="5">
    <source>
        <dbReference type="Proteomes" id="UP000295632"/>
    </source>
</evidence>